<dbReference type="AlphaFoldDB" id="A0A915I135"/>
<keyword evidence="1" id="KW-1185">Reference proteome</keyword>
<protein>
    <submittedName>
        <fullName evidence="2">Uncharacterized protein</fullName>
    </submittedName>
</protein>
<reference evidence="2" key="1">
    <citation type="submission" date="2022-11" db="UniProtKB">
        <authorList>
            <consortium name="WormBaseParasite"/>
        </authorList>
    </citation>
    <scope>IDENTIFICATION</scope>
</reference>
<organism evidence="1 2">
    <name type="scientific">Romanomermis culicivorax</name>
    <name type="common">Nematode worm</name>
    <dbReference type="NCBI Taxonomy" id="13658"/>
    <lineage>
        <taxon>Eukaryota</taxon>
        <taxon>Metazoa</taxon>
        <taxon>Ecdysozoa</taxon>
        <taxon>Nematoda</taxon>
        <taxon>Enoplea</taxon>
        <taxon>Dorylaimia</taxon>
        <taxon>Mermithida</taxon>
        <taxon>Mermithoidea</taxon>
        <taxon>Mermithidae</taxon>
        <taxon>Romanomermis</taxon>
    </lineage>
</organism>
<proteinExistence type="predicted"/>
<evidence type="ECO:0000313" key="2">
    <source>
        <dbReference type="WBParaSite" id="nRc.2.0.1.t07534-RA"/>
    </source>
</evidence>
<dbReference type="Proteomes" id="UP000887565">
    <property type="component" value="Unplaced"/>
</dbReference>
<sequence length="108" mass="11979">MELESGIVVFFVLEPFQWFMVGAHNYLLTINVVAVHAETVNKDEAFTFHCTIASFGVGKDAAAVGDYPLILAIFLLQYCTDGSCTGVGLNDELFFAFIHRIAEEKRRG</sequence>
<accession>A0A915I135</accession>
<name>A0A915I135_ROMCU</name>
<dbReference type="WBParaSite" id="nRc.2.0.1.t07534-RA">
    <property type="protein sequence ID" value="nRc.2.0.1.t07534-RA"/>
    <property type="gene ID" value="nRc.2.0.1.g07534"/>
</dbReference>
<evidence type="ECO:0000313" key="1">
    <source>
        <dbReference type="Proteomes" id="UP000887565"/>
    </source>
</evidence>